<sequence length="445" mass="49639">MWIKRMCRISSDSDLSYKASELNVGEIHQTLPMQPEQQQDVVPAGSQKLDDQSVCNMERTGDLHDSTDGSITQNSNGLRIDGVVGAITWAVLLGTRQKLGETEANKLKAQSLSVFGQMLMVRSIVLGMYLHPNAAQAPSQVSNAIATAYALTYVVPLLLEKISLGPLNQLNIPFLKYAPFICVGMFWNSIMNTLIPRGAGNVPVTGFKFLKSLIKKPLLVLSRRIRNTAYRYIREQCYRQQARTISVAALSEPAKSWDQECIGLNHISVSPGIVQHPKVDLLNDRNWKLKALPNNSDHSPKFRKLDLVKSNKSQLEDKLVLLCAQVVERLVNRTIRDEAIGDILELHQGMKLRKKPIAKRLSMTLWRFISLVEGSLRMSVAGWFESFVHPTQDDENSGGHRFNAGLFACLAVLGMTTWIVGATNNLTLKDYGIEAPLLHQVKSVR</sequence>
<comment type="caution">
    <text evidence="1">The sequence shown here is derived from an EMBL/GenBank/DDBJ whole genome shotgun (WGS) entry which is preliminary data.</text>
</comment>
<gene>
    <name evidence="1" type="ORF">ENR47_12970</name>
</gene>
<proteinExistence type="predicted"/>
<organism evidence="1">
    <name type="scientific">Oscillatoriales cyanobacterium SpSt-402</name>
    <dbReference type="NCBI Taxonomy" id="2282168"/>
    <lineage>
        <taxon>Bacteria</taxon>
        <taxon>Bacillati</taxon>
        <taxon>Cyanobacteriota</taxon>
        <taxon>Cyanophyceae</taxon>
        <taxon>Oscillatoriophycideae</taxon>
        <taxon>Oscillatoriales</taxon>
    </lineage>
</organism>
<dbReference type="AlphaFoldDB" id="A0A832HA89"/>
<accession>A0A832HA89</accession>
<dbReference type="EMBL" id="DSRD01000808">
    <property type="protein sequence ID" value="HGW95170.1"/>
    <property type="molecule type" value="Genomic_DNA"/>
</dbReference>
<protein>
    <submittedName>
        <fullName evidence="1">Uncharacterized protein</fullName>
    </submittedName>
</protein>
<evidence type="ECO:0000313" key="1">
    <source>
        <dbReference type="EMBL" id="HGW95170.1"/>
    </source>
</evidence>
<reference evidence="1" key="1">
    <citation type="journal article" date="2020" name="mSystems">
        <title>Genome- and Community-Level Interaction Insights into Carbon Utilization and Element Cycling Functions of Hydrothermarchaeota in Hydrothermal Sediment.</title>
        <authorList>
            <person name="Zhou Z."/>
            <person name="Liu Y."/>
            <person name="Xu W."/>
            <person name="Pan J."/>
            <person name="Luo Z.H."/>
            <person name="Li M."/>
        </authorList>
    </citation>
    <scope>NUCLEOTIDE SEQUENCE [LARGE SCALE GENOMIC DNA]</scope>
    <source>
        <strain evidence="1">SpSt-402</strain>
    </source>
</reference>
<name>A0A832HA89_9CYAN</name>